<feature type="compositionally biased region" description="Polar residues" evidence="4">
    <location>
        <begin position="1174"/>
        <end position="1196"/>
    </location>
</feature>
<proteinExistence type="predicted"/>
<feature type="region of interest" description="Disordered" evidence="4">
    <location>
        <begin position="24"/>
        <end position="68"/>
    </location>
</feature>
<dbReference type="Gene3D" id="2.10.25.10">
    <property type="entry name" value="Laminin"/>
    <property type="match status" value="3"/>
</dbReference>
<dbReference type="CDD" id="cd00054">
    <property type="entry name" value="EGF_CA"/>
    <property type="match status" value="2"/>
</dbReference>
<feature type="compositionally biased region" description="Low complexity" evidence="4">
    <location>
        <begin position="1590"/>
        <end position="1607"/>
    </location>
</feature>
<feature type="region of interest" description="Disordered" evidence="4">
    <location>
        <begin position="1108"/>
        <end position="1132"/>
    </location>
</feature>
<dbReference type="PROSITE" id="PS01186">
    <property type="entry name" value="EGF_2"/>
    <property type="match status" value="1"/>
</dbReference>
<dbReference type="Gene3D" id="2.60.120.290">
    <property type="entry name" value="Spermadhesin, CUB domain"/>
    <property type="match status" value="4"/>
</dbReference>
<dbReference type="SMR" id="A0A9P0A4W8"/>
<dbReference type="CDD" id="cd00041">
    <property type="entry name" value="CUB"/>
    <property type="match status" value="3"/>
</dbReference>
<gene>
    <name evidence="8" type="ORF">BEMITA_LOCUS4959</name>
</gene>
<feature type="domain" description="CUB" evidence="5">
    <location>
        <begin position="129"/>
        <end position="271"/>
    </location>
</feature>
<sequence>MRETSAGRTRLLCRTQIGFLVGRNSDRTTGSRVTTGSARRTVSSSADPFHLPPSAHHQSSPLSTNHNPFLSRPFHPLPIRPPKFASQSRTVNTFMWNDRHCSTPNFFICQTLQNANVKELADSAKTFDCNRSISLSSEHPSATVVSPGFPHMYPDNAFCLVEISAPPTHRLIIDFDELVIENESVCSYDYIELLEIEEDSDDDVGNSREGNRGNELAGEMTSSMAPKKLCGDWGDRLKLLRHESSSSRLRMLFVSDYSHHFPGFKARVSMVHAGLECSDDRMLMYNNSCYMVVSYPQVTWHTAKEICTGLRARLASVHSIEEESFIITRIRESKDYSTNTIYWLGATFEALGRWRWQDGSLLNFSAWLPNNVEDHNRLHGLNCLSIKWSPAPLQHLSNGLHMVPERCQLIGGYVCKRDVQVPGSSLNLNETINGTEGKLSSPNYPSPYYNDLDYYVQIESGESTRIVIQFESLDLEHQTECLYDFIELRSIAPDAEPVKFCGHHEPPFLNGLNFVSEKNKVLVRFHSDYSVSGFGFSASWHAVDVAGCPQQTLTAQQGVITSPNFPRFLLSHLDCTTTILAPAGKKVWLEILEYDMGFPDEDAFKEEKLKINVGADDTAFEPFQISHFLNDGAFLSYGEELRLHLKTGRSPQGRGFKAAYKVVDSVLSERIVDLSNTSRGYLLQLNYPASPPEDLDYSQHLTVPVGYVISLNAQKVVLLKNGSEEDTLCSDGDRSMIEIKDTYRSKNGTVWRLCAAKSQDPPLFSVNSFLNSIHIRQISQTTSKTYFNISVKTMRDTSYKHKLREVASESIETCTPNSCQNGGKCVDVNEEKKICQCSGHYTGMFCALTMCDLEPCLFGKCELSPSGFQCVCQPGYRGANCDIKNRPCADNPCEGRGECVERSETTFSCRCHAWWEGPRCERRLIHIPFKPLHQRMLQEPFWLGLITVFVVMGIIGTFWCCRRHLPEKLEKLLAEEADRNRRYANPSSCRVPSVRANLGQAVGSGVGSGGGAAGGATPNSAHAGAAPPRTIFDRLGIRKTSLLSLTSPLQTNRTFSLDDLLKHSPKRNNKLEKKVTFARLLSKVSTEISSGSEDTVQITKDPAADLAWTHSDGSAKGEPKRRPGRLSLDIGAPSKKAASADSIIAMFRNFSADAADAIQGSGGRFNSMMSVASTLSASTPQDDPSATPTGPWQGSDLSLSSALRSPTSSSNPPSPVLARRHSNTIQISVLEPHSAQTSSSLLHPPTILLEASNKCLSPIRELPTPAPSPALSPVFRRKNGDKESTGEETSIFLSVPTEYYTRLERRSSEGMTKQGKPSSLNVSIPTVTVEEPSPTGSLPTLRISPGSPPPRKEPFMSSKELLSPEEAATRGPDAGAGPPTITITYSMSEVESDSEAAGAGKGKAPSPGGGGMDYLSPFSVGTSRAEHASESNLSSSGYSTGPSRCGSNNPLCPSEPEDHPPRRPSPLLRTPTAAERARVACVMRQRSDSETLSDDFHLESNDEGFSTDHVTAHPAMADPEPEGSAAPVPPPRRSRPVNLERFSSTHKSKCFSSVESDLDCLRTPTQSARSAEDVFLDVSNRGPKLSPELGASPESPPGALSPSLSPLSDRRGDLSSSPHGRLSPSLAGRLAESDGMCDFGSDGKKQAGEKCRHRKRRRRNKGVGGSLAGTTFSLQNLLDVPGKRSCETYTLARSRQSPKRRSKARHIANSSTSSSSAESLSSLRFSRKSERGAKELREKSRTCEEGKTCLEAPVLNPRLKRSCSSSEKLYSYKSSSIMLENEASTEPLLATSSASSKNTGFFIVSPRGRTDQTYD</sequence>
<dbReference type="CDD" id="cd00037">
    <property type="entry name" value="CLECT"/>
    <property type="match status" value="1"/>
</dbReference>
<dbReference type="FunFam" id="2.10.25.10:FF:000279">
    <property type="entry name" value="Neurogenic locus notch 1"/>
    <property type="match status" value="1"/>
</dbReference>
<dbReference type="PANTHER" id="PTHR24255:SF31">
    <property type="entry name" value="CUBILIN-LIKE PROTEIN"/>
    <property type="match status" value="1"/>
</dbReference>
<keyword evidence="1 3" id="KW-1015">Disulfide bond</keyword>
<dbReference type="PROSITE" id="PS50026">
    <property type="entry name" value="EGF_3"/>
    <property type="match status" value="3"/>
</dbReference>
<feature type="region of interest" description="Disordered" evidence="4">
    <location>
        <begin position="1267"/>
        <end position="1289"/>
    </location>
</feature>
<dbReference type="SMART" id="SM00181">
    <property type="entry name" value="EGF"/>
    <property type="match status" value="3"/>
</dbReference>
<feature type="disulfide bond" evidence="2">
    <location>
        <begin position="548"/>
        <end position="575"/>
    </location>
</feature>
<dbReference type="PROSITE" id="PS00022">
    <property type="entry name" value="EGF_1"/>
    <property type="match status" value="3"/>
</dbReference>
<keyword evidence="9" id="KW-1185">Reference proteome</keyword>
<feature type="region of interest" description="Disordered" evidence="4">
    <location>
        <begin position="1174"/>
        <end position="1218"/>
    </location>
</feature>
<evidence type="ECO:0000259" key="7">
    <source>
        <dbReference type="PROSITE" id="PS50041"/>
    </source>
</evidence>
<dbReference type="PROSITE" id="PS01180">
    <property type="entry name" value="CUB"/>
    <property type="match status" value="3"/>
</dbReference>
<dbReference type="Proteomes" id="UP001152759">
    <property type="component" value="Chromosome 2"/>
</dbReference>
<dbReference type="GO" id="GO:0004252">
    <property type="term" value="F:serine-type endopeptidase activity"/>
    <property type="evidence" value="ECO:0007669"/>
    <property type="project" value="TreeGrafter"/>
</dbReference>
<evidence type="ECO:0000259" key="6">
    <source>
        <dbReference type="PROSITE" id="PS50026"/>
    </source>
</evidence>
<evidence type="ECO:0000259" key="5">
    <source>
        <dbReference type="PROSITE" id="PS01180"/>
    </source>
</evidence>
<dbReference type="SUPFAM" id="SSF49854">
    <property type="entry name" value="Spermadhesin, CUB domain"/>
    <property type="match status" value="4"/>
</dbReference>
<feature type="compositionally biased region" description="Basic and acidic residues" evidence="4">
    <location>
        <begin position="1485"/>
        <end position="1500"/>
    </location>
</feature>
<dbReference type="PANTHER" id="PTHR24255">
    <property type="entry name" value="COMPLEMENT COMPONENT 1, S SUBCOMPONENT-RELATED"/>
    <property type="match status" value="1"/>
</dbReference>
<feature type="compositionally biased region" description="Basic residues" evidence="4">
    <location>
        <begin position="1696"/>
        <end position="1706"/>
    </location>
</feature>
<evidence type="ECO:0000256" key="3">
    <source>
        <dbReference type="PROSITE-ProRule" id="PRU00076"/>
    </source>
</evidence>
<feature type="domain" description="EGF-like" evidence="6">
    <location>
        <begin position="810"/>
        <end position="847"/>
    </location>
</feature>
<dbReference type="FunFam" id="2.60.120.290:FF:000005">
    <property type="entry name" value="Procollagen C-endopeptidase enhancer 1"/>
    <property type="match status" value="1"/>
</dbReference>
<evidence type="ECO:0000256" key="1">
    <source>
        <dbReference type="ARBA" id="ARBA00023157"/>
    </source>
</evidence>
<evidence type="ECO:0000313" key="8">
    <source>
        <dbReference type="EMBL" id="CAH0385765.1"/>
    </source>
</evidence>
<dbReference type="Pfam" id="PF00059">
    <property type="entry name" value="Lectin_C"/>
    <property type="match status" value="1"/>
</dbReference>
<organism evidence="8 9">
    <name type="scientific">Bemisia tabaci</name>
    <name type="common">Sweetpotato whitefly</name>
    <name type="synonym">Aleurodes tabaci</name>
    <dbReference type="NCBI Taxonomy" id="7038"/>
    <lineage>
        <taxon>Eukaryota</taxon>
        <taxon>Metazoa</taxon>
        <taxon>Ecdysozoa</taxon>
        <taxon>Arthropoda</taxon>
        <taxon>Hexapoda</taxon>
        <taxon>Insecta</taxon>
        <taxon>Pterygota</taxon>
        <taxon>Neoptera</taxon>
        <taxon>Paraneoptera</taxon>
        <taxon>Hemiptera</taxon>
        <taxon>Sternorrhyncha</taxon>
        <taxon>Aleyrodoidea</taxon>
        <taxon>Aleyrodidae</taxon>
        <taxon>Aleyrodinae</taxon>
        <taxon>Bemisia</taxon>
    </lineage>
</organism>
<feature type="compositionally biased region" description="Basic and acidic residues" evidence="4">
    <location>
        <begin position="1641"/>
        <end position="1650"/>
    </location>
</feature>
<feature type="domain" description="EGF-like" evidence="6">
    <location>
        <begin position="884"/>
        <end position="921"/>
    </location>
</feature>
<protein>
    <recommendedName>
        <fullName evidence="10">Cubilin</fullName>
    </recommendedName>
</protein>
<dbReference type="InterPro" id="IPR000859">
    <property type="entry name" value="CUB_dom"/>
</dbReference>
<dbReference type="Pfam" id="PF00431">
    <property type="entry name" value="CUB"/>
    <property type="match status" value="3"/>
</dbReference>
<evidence type="ECO:0000313" key="9">
    <source>
        <dbReference type="Proteomes" id="UP001152759"/>
    </source>
</evidence>
<name>A0A9P0A4W8_BEMTA</name>
<dbReference type="InterPro" id="IPR001304">
    <property type="entry name" value="C-type_lectin-like"/>
</dbReference>
<feature type="region of interest" description="Disordered" evidence="4">
    <location>
        <begin position="1006"/>
        <end position="1025"/>
    </location>
</feature>
<feature type="region of interest" description="Disordered" evidence="4">
    <location>
        <begin position="201"/>
        <end position="221"/>
    </location>
</feature>
<feature type="compositionally biased region" description="Low complexity" evidence="4">
    <location>
        <begin position="1710"/>
        <end position="1724"/>
    </location>
</feature>
<keyword evidence="3" id="KW-0245">EGF-like domain</keyword>
<feature type="disulfide bond" evidence="3">
    <location>
        <begin position="872"/>
        <end position="881"/>
    </location>
</feature>
<evidence type="ECO:0000256" key="4">
    <source>
        <dbReference type="SAM" id="MobiDB-lite"/>
    </source>
</evidence>
<feature type="compositionally biased region" description="Polar residues" evidence="4">
    <location>
        <begin position="27"/>
        <end position="46"/>
    </location>
</feature>
<feature type="compositionally biased region" description="Low complexity" evidence="4">
    <location>
        <begin position="1396"/>
        <end position="1406"/>
    </location>
</feature>
<dbReference type="SMART" id="SM00034">
    <property type="entry name" value="CLECT"/>
    <property type="match status" value="1"/>
</dbReference>
<feature type="domain" description="C-type lectin" evidence="7">
    <location>
        <begin position="285"/>
        <end position="416"/>
    </location>
</feature>
<feature type="compositionally biased region" description="Low complexity" evidence="4">
    <location>
        <begin position="1197"/>
        <end position="1211"/>
    </location>
</feature>
<dbReference type="GO" id="GO:0005615">
    <property type="term" value="C:extracellular space"/>
    <property type="evidence" value="ECO:0007669"/>
    <property type="project" value="TreeGrafter"/>
</dbReference>
<feature type="domain" description="EGF-like" evidence="6">
    <location>
        <begin position="852"/>
        <end position="882"/>
    </location>
</feature>
<feature type="compositionally biased region" description="Basic residues" evidence="4">
    <location>
        <begin position="1651"/>
        <end position="1661"/>
    </location>
</feature>
<feature type="disulfide bond" evidence="3">
    <location>
        <begin position="837"/>
        <end position="846"/>
    </location>
</feature>
<feature type="domain" description="CUB" evidence="5">
    <location>
        <begin position="415"/>
        <end position="543"/>
    </location>
</feature>
<dbReference type="InterPro" id="IPR016187">
    <property type="entry name" value="CTDL_fold"/>
</dbReference>
<dbReference type="EMBL" id="OU963863">
    <property type="protein sequence ID" value="CAH0385765.1"/>
    <property type="molecule type" value="Genomic_DNA"/>
</dbReference>
<feature type="compositionally biased region" description="Basic and acidic residues" evidence="4">
    <location>
        <begin position="1727"/>
        <end position="1742"/>
    </location>
</feature>
<dbReference type="InterPro" id="IPR035914">
    <property type="entry name" value="Sperma_CUB_dom_sf"/>
</dbReference>
<dbReference type="SUPFAM" id="SSF56436">
    <property type="entry name" value="C-type lectin-like"/>
    <property type="match status" value="1"/>
</dbReference>
<evidence type="ECO:0000256" key="2">
    <source>
        <dbReference type="PROSITE-ProRule" id="PRU00059"/>
    </source>
</evidence>
<dbReference type="InterPro" id="IPR000742">
    <property type="entry name" value="EGF"/>
</dbReference>
<evidence type="ECO:0008006" key="10">
    <source>
        <dbReference type="Google" id="ProtNLM"/>
    </source>
</evidence>
<feature type="region of interest" description="Disordered" evidence="4">
    <location>
        <begin position="1325"/>
        <end position="1671"/>
    </location>
</feature>
<feature type="disulfide bond" evidence="3">
    <location>
        <begin position="911"/>
        <end position="920"/>
    </location>
</feature>
<dbReference type="InterPro" id="IPR016186">
    <property type="entry name" value="C-type_lectin-like/link_sf"/>
</dbReference>
<feature type="domain" description="CUB" evidence="5">
    <location>
        <begin position="548"/>
        <end position="663"/>
    </location>
</feature>
<reference evidence="8" key="1">
    <citation type="submission" date="2021-12" db="EMBL/GenBank/DDBJ databases">
        <authorList>
            <person name="King R."/>
        </authorList>
    </citation>
    <scope>NUCLEOTIDE SEQUENCE</scope>
</reference>
<comment type="caution">
    <text evidence="3">Lacks conserved residue(s) required for the propagation of feature annotation.</text>
</comment>
<dbReference type="Gene3D" id="3.10.100.10">
    <property type="entry name" value="Mannose-Binding Protein A, subunit A"/>
    <property type="match status" value="1"/>
</dbReference>
<dbReference type="SUPFAM" id="SSF57196">
    <property type="entry name" value="EGF/Laminin"/>
    <property type="match status" value="3"/>
</dbReference>
<dbReference type="SMART" id="SM00042">
    <property type="entry name" value="CUB"/>
    <property type="match status" value="3"/>
</dbReference>
<accession>A0A9P0A4W8</accession>
<feature type="compositionally biased region" description="Polar residues" evidence="4">
    <location>
        <begin position="1430"/>
        <end position="1451"/>
    </location>
</feature>
<feature type="region of interest" description="Disordered" evidence="4">
    <location>
        <begin position="1690"/>
        <end position="1742"/>
    </location>
</feature>
<dbReference type="PROSITE" id="PS50041">
    <property type="entry name" value="C_TYPE_LECTIN_2"/>
    <property type="match status" value="1"/>
</dbReference>
<feature type="compositionally biased region" description="Polar residues" evidence="4">
    <location>
        <begin position="56"/>
        <end position="68"/>
    </location>
</feature>